<sequence>MSRQKFRPQMTDSERKRGWVFFALYLLVFPYLNGWVQRLWMSEGEVPIAETNLVYYALLFTLALLVFWTFLRHAFDLLVDWLPENLFAFFTGLAGWAALSFLVGLIPLPVESLQSLQWQQEYFLSAGVTTMLVVVLIPLIEEILFRGLVFGSLRQYSRPLAYAVSIFIFAMASVWRYALDFGDARYLLTALDFLPTGLALAWCYDNGGSIWGTVALRMTINAITLFLALH</sequence>
<feature type="transmembrane region" description="Helical" evidence="1">
    <location>
        <begin position="122"/>
        <end position="140"/>
    </location>
</feature>
<feature type="transmembrane region" description="Helical" evidence="1">
    <location>
        <begin position="53"/>
        <end position="75"/>
    </location>
</feature>
<dbReference type="GO" id="GO:0080120">
    <property type="term" value="P:CAAX-box protein maturation"/>
    <property type="evidence" value="ECO:0007669"/>
    <property type="project" value="UniProtKB-ARBA"/>
</dbReference>
<dbReference type="Pfam" id="PF02517">
    <property type="entry name" value="Rce1-like"/>
    <property type="match status" value="1"/>
</dbReference>
<evidence type="ECO:0000259" key="2">
    <source>
        <dbReference type="Pfam" id="PF02517"/>
    </source>
</evidence>
<feature type="transmembrane region" description="Helical" evidence="1">
    <location>
        <begin position="160"/>
        <end position="179"/>
    </location>
</feature>
<dbReference type="AlphaFoldDB" id="A0A212KIJ0"/>
<protein>
    <recommendedName>
        <fullName evidence="2">CAAX prenyl protease 2/Lysostaphin resistance protein A-like domain-containing protein</fullName>
    </recommendedName>
</protein>
<keyword evidence="1" id="KW-0812">Transmembrane</keyword>
<proteinExistence type="predicted"/>
<feature type="transmembrane region" description="Helical" evidence="1">
    <location>
        <begin position="20"/>
        <end position="41"/>
    </location>
</feature>
<keyword evidence="1" id="KW-1133">Transmembrane helix</keyword>
<organism evidence="3">
    <name type="scientific">uncultured Eubacteriales bacterium</name>
    <dbReference type="NCBI Taxonomy" id="172733"/>
    <lineage>
        <taxon>Bacteria</taxon>
        <taxon>Bacillati</taxon>
        <taxon>Bacillota</taxon>
        <taxon>Clostridia</taxon>
        <taxon>Eubacteriales</taxon>
        <taxon>environmental samples</taxon>
    </lineage>
</organism>
<feature type="transmembrane region" description="Helical" evidence="1">
    <location>
        <begin position="210"/>
        <end position="229"/>
    </location>
</feature>
<dbReference type="GO" id="GO:0004175">
    <property type="term" value="F:endopeptidase activity"/>
    <property type="evidence" value="ECO:0007669"/>
    <property type="project" value="UniProtKB-ARBA"/>
</dbReference>
<gene>
    <name evidence="3" type="ORF">KL86CLO1_13287</name>
</gene>
<feature type="domain" description="CAAX prenyl protease 2/Lysostaphin resistance protein A-like" evidence="2">
    <location>
        <begin position="129"/>
        <end position="223"/>
    </location>
</feature>
<dbReference type="EMBL" id="FLUN01000001">
    <property type="protein sequence ID" value="SBW11477.1"/>
    <property type="molecule type" value="Genomic_DNA"/>
</dbReference>
<evidence type="ECO:0000313" key="3">
    <source>
        <dbReference type="EMBL" id="SBW11477.1"/>
    </source>
</evidence>
<keyword evidence="1" id="KW-0472">Membrane</keyword>
<dbReference type="InterPro" id="IPR003675">
    <property type="entry name" value="Rce1/LyrA-like_dom"/>
</dbReference>
<reference evidence="3" key="1">
    <citation type="submission" date="2016-04" db="EMBL/GenBank/DDBJ databases">
        <authorList>
            <person name="Evans L.H."/>
            <person name="Alamgir A."/>
            <person name="Owens N."/>
            <person name="Weber N.D."/>
            <person name="Virtaneva K."/>
            <person name="Barbian K."/>
            <person name="Babar A."/>
            <person name="Rosenke K."/>
        </authorList>
    </citation>
    <scope>NUCLEOTIDE SEQUENCE</scope>
    <source>
        <strain evidence="3">86</strain>
    </source>
</reference>
<evidence type="ECO:0000256" key="1">
    <source>
        <dbReference type="SAM" id="Phobius"/>
    </source>
</evidence>
<accession>A0A212KIJ0</accession>
<feature type="transmembrane region" description="Helical" evidence="1">
    <location>
        <begin position="87"/>
        <end position="110"/>
    </location>
</feature>
<name>A0A212KIJ0_9FIRM</name>